<dbReference type="InterPro" id="IPR036237">
    <property type="entry name" value="Xyl_isomerase-like_sf"/>
</dbReference>
<proteinExistence type="predicted"/>
<protein>
    <submittedName>
        <fullName evidence="1">Sugar phosphate isomerase/epimerase</fullName>
    </submittedName>
</protein>
<dbReference type="EMBL" id="JAGYPJ010000001">
    <property type="protein sequence ID" value="MBS4201967.1"/>
    <property type="molecule type" value="Genomic_DNA"/>
</dbReference>
<dbReference type="RefSeq" id="WP_213112390.1">
    <property type="nucleotide sequence ID" value="NZ_JAGYPJ010000001.1"/>
</dbReference>
<dbReference type="Gene3D" id="3.20.20.150">
    <property type="entry name" value="Divalent-metal-dependent TIM barrel enzymes"/>
    <property type="match status" value="1"/>
</dbReference>
<evidence type="ECO:0000313" key="1">
    <source>
        <dbReference type="EMBL" id="MBS4201967.1"/>
    </source>
</evidence>
<gene>
    <name evidence="1" type="ORF">KHA93_20380</name>
</gene>
<dbReference type="Proteomes" id="UP000682713">
    <property type="component" value="Unassembled WGS sequence"/>
</dbReference>
<dbReference type="AlphaFoldDB" id="A0A942TTK1"/>
<keyword evidence="2" id="KW-1185">Reference proteome</keyword>
<sequence length="251" mass="28568">MEQKFAAQLFTVREELVKGIRPVFQELKQMGWAGVQISALPEGHDPHEVAAILKETGLGTAGMHISLDRLENDLENVLKEADLYGTKDIVCPYLPQEYWNQEGYTKVKESLNAIARKAPEYRISYHNHAFELETEINGVSALEFLLEPSEDNLILAEVDVYWVKKGGRDPLSFIQPYANRMPIIHLKDMTNDEKEFFAEVGTGQIDFVPILQWGEKSGVEWYAVEQDVCPGNPMDSLKISLENLMKLKERV</sequence>
<dbReference type="InterPro" id="IPR050312">
    <property type="entry name" value="IolE/XylAMocC-like"/>
</dbReference>
<keyword evidence="1" id="KW-0413">Isomerase</keyword>
<accession>A0A942TTK1</accession>
<reference evidence="1 2" key="1">
    <citation type="submission" date="2021-05" db="EMBL/GenBank/DDBJ databases">
        <title>Novel Bacillus species.</title>
        <authorList>
            <person name="Liu G."/>
        </authorList>
    </citation>
    <scope>NUCLEOTIDE SEQUENCE [LARGE SCALE GENOMIC DNA]</scope>
    <source>
        <strain evidence="1 2">FJAT-49732</strain>
    </source>
</reference>
<comment type="caution">
    <text evidence="1">The sequence shown here is derived from an EMBL/GenBank/DDBJ whole genome shotgun (WGS) entry which is preliminary data.</text>
</comment>
<name>A0A942TTK1_9BACI</name>
<dbReference type="SUPFAM" id="SSF51658">
    <property type="entry name" value="Xylose isomerase-like"/>
    <property type="match status" value="1"/>
</dbReference>
<organism evidence="1 2">
    <name type="scientific">Lederbergia citrisecunda</name>
    <dbReference type="NCBI Taxonomy" id="2833583"/>
    <lineage>
        <taxon>Bacteria</taxon>
        <taxon>Bacillati</taxon>
        <taxon>Bacillota</taxon>
        <taxon>Bacilli</taxon>
        <taxon>Bacillales</taxon>
        <taxon>Bacillaceae</taxon>
        <taxon>Lederbergia</taxon>
    </lineage>
</organism>
<evidence type="ECO:0000313" key="2">
    <source>
        <dbReference type="Proteomes" id="UP000682713"/>
    </source>
</evidence>
<dbReference type="PANTHER" id="PTHR12110:SF41">
    <property type="entry name" value="INOSOSE DEHYDRATASE"/>
    <property type="match status" value="1"/>
</dbReference>
<dbReference type="GO" id="GO:0016853">
    <property type="term" value="F:isomerase activity"/>
    <property type="evidence" value="ECO:0007669"/>
    <property type="project" value="UniProtKB-KW"/>
</dbReference>
<dbReference type="PANTHER" id="PTHR12110">
    <property type="entry name" value="HYDROXYPYRUVATE ISOMERASE"/>
    <property type="match status" value="1"/>
</dbReference>